<feature type="compositionally biased region" description="Low complexity" evidence="11">
    <location>
        <begin position="55"/>
        <end position="69"/>
    </location>
</feature>
<evidence type="ECO:0000256" key="12">
    <source>
        <dbReference type="SAM" id="Phobius"/>
    </source>
</evidence>
<dbReference type="PANTHER" id="PTHR10153">
    <property type="entry name" value="SMALL CONDUCTANCE CALCIUM-ACTIVATED POTASSIUM CHANNEL"/>
    <property type="match status" value="1"/>
</dbReference>
<keyword evidence="4 12" id="KW-0812">Transmembrane</keyword>
<evidence type="ECO:0000256" key="4">
    <source>
        <dbReference type="ARBA" id="ARBA00022692"/>
    </source>
</evidence>
<dbReference type="AlphaFoldDB" id="A0A8C4ZXJ2"/>
<feature type="region of interest" description="Disordered" evidence="11">
    <location>
        <begin position="818"/>
        <end position="846"/>
    </location>
</feature>
<dbReference type="Pfam" id="PF03530">
    <property type="entry name" value="SK_channel"/>
    <property type="match status" value="1"/>
</dbReference>
<gene>
    <name evidence="14" type="primary">kcnn3</name>
</gene>
<dbReference type="OrthoDB" id="73653at2759"/>
<dbReference type="PRINTS" id="PR01451">
    <property type="entry name" value="SKCHANNEL"/>
</dbReference>
<evidence type="ECO:0000256" key="5">
    <source>
        <dbReference type="ARBA" id="ARBA00022860"/>
    </source>
</evidence>
<feature type="region of interest" description="Disordered" evidence="11">
    <location>
        <begin position="186"/>
        <end position="251"/>
    </location>
</feature>
<dbReference type="FunFam" id="1.10.287.70:FF:000027">
    <property type="entry name" value="Small conductance calcium-activated potassium channel, isoform O"/>
    <property type="match status" value="1"/>
</dbReference>
<dbReference type="SUPFAM" id="SSF81324">
    <property type="entry name" value="Voltage-gated potassium channels"/>
    <property type="match status" value="1"/>
</dbReference>
<evidence type="ECO:0000256" key="7">
    <source>
        <dbReference type="ARBA" id="ARBA00023065"/>
    </source>
</evidence>
<keyword evidence="3" id="KW-0813">Transport</keyword>
<dbReference type="GeneTree" id="ENSGT00950000182904"/>
<organism evidence="14 15">
    <name type="scientific">Gadus morhua</name>
    <name type="common">Atlantic cod</name>
    <dbReference type="NCBI Taxonomy" id="8049"/>
    <lineage>
        <taxon>Eukaryota</taxon>
        <taxon>Metazoa</taxon>
        <taxon>Chordata</taxon>
        <taxon>Craniata</taxon>
        <taxon>Vertebrata</taxon>
        <taxon>Euteleostomi</taxon>
        <taxon>Actinopterygii</taxon>
        <taxon>Neopterygii</taxon>
        <taxon>Teleostei</taxon>
        <taxon>Neoteleostei</taxon>
        <taxon>Acanthomorphata</taxon>
        <taxon>Zeiogadaria</taxon>
        <taxon>Gadariae</taxon>
        <taxon>Gadiformes</taxon>
        <taxon>Gadoidei</taxon>
        <taxon>Gadidae</taxon>
        <taxon>Gadus</taxon>
    </lineage>
</organism>
<dbReference type="InterPro" id="IPR004178">
    <property type="entry name" value="CaM-bd_dom"/>
</dbReference>
<feature type="compositionally biased region" description="Gly residues" evidence="11">
    <location>
        <begin position="298"/>
        <end position="309"/>
    </location>
</feature>
<feature type="compositionally biased region" description="Polar residues" evidence="11">
    <location>
        <begin position="99"/>
        <end position="111"/>
    </location>
</feature>
<dbReference type="GO" id="GO:0030018">
    <property type="term" value="C:Z disc"/>
    <property type="evidence" value="ECO:0007669"/>
    <property type="project" value="UniProtKB-SubCell"/>
</dbReference>
<evidence type="ECO:0000256" key="8">
    <source>
        <dbReference type="ARBA" id="ARBA00023136"/>
    </source>
</evidence>
<dbReference type="InterPro" id="IPR036122">
    <property type="entry name" value="CaM-bd_dom_sf"/>
</dbReference>
<dbReference type="Proteomes" id="UP000694546">
    <property type="component" value="Chromosome 11"/>
</dbReference>
<dbReference type="InterPro" id="IPR013099">
    <property type="entry name" value="K_chnl_dom"/>
</dbReference>
<keyword evidence="10" id="KW-0175">Coiled coil</keyword>
<protein>
    <submittedName>
        <fullName evidence="14">Potassium intermediate/small conductance calcium-activated channel, subfamily N, member 3</fullName>
    </submittedName>
</protein>
<dbReference type="FunFam" id="1.10.287.70:FF:000022">
    <property type="entry name" value="Small conductance calcium-activated potassium channel, isoform O"/>
    <property type="match status" value="1"/>
</dbReference>
<keyword evidence="9" id="KW-0407">Ion channel</keyword>
<dbReference type="Ensembl" id="ENSGMOT00000026412.1">
    <property type="protein sequence ID" value="ENSGMOP00000023703.1"/>
    <property type="gene ID" value="ENSGMOG00000035529.1"/>
</dbReference>
<evidence type="ECO:0000259" key="13">
    <source>
        <dbReference type="SMART" id="SM01053"/>
    </source>
</evidence>
<dbReference type="Pfam" id="PF02888">
    <property type="entry name" value="CaMBD"/>
    <property type="match status" value="1"/>
</dbReference>
<dbReference type="GO" id="GO:0005516">
    <property type="term" value="F:calmodulin binding"/>
    <property type="evidence" value="ECO:0007669"/>
    <property type="project" value="UniProtKB-KW"/>
</dbReference>
<evidence type="ECO:0000256" key="1">
    <source>
        <dbReference type="ARBA" id="ARBA00004141"/>
    </source>
</evidence>
<sequence>MEPPLSLALLGGSEDEDPRFPLPLGSRSHPSMTGAFPGAKHSNHMGGTSLDRLNGSTPSPSASGAAPSLPGAPLPKLPLSSSGAQPLPPPPIPNALHPTSTPLSSCLGSQHSLSGENSPVYNALFYSSHSPSMERERDRGCKHRQASPLVHRRDSNPFTEIAMSSCKYTGGVMKPLSRLSASRRNLIESDSSSETKEGGVSSVAGGAAAGAGGVGVGRERDAPTASLLSQSSTNLPPIQSPPEIVISSKEDSPYARRYDISDSTSNQMSIYHQNHALVESRRTLGGSGAVGSMSGVSRQGGVGGVGTGPRGSMSKASKRKNQNIGYKLGHRRALFEKRKRLSDYALIFGMFGIVVMVIETELSWGVYNKSSMYSLALKCLISLSTVILLGLIIAYHAREVQLFVIDNGADDWRIAMTMERVLLISLELLVSAVHPVPGDFKFLWRARLAFSYTPSHAEADLDMVLSVPMFLRLYLIARVMLLHSKLFTDASSRSIGALNKVHFNTRFVMKTLMTICPGTVLLVFSISLWIIAAWTVRVCERYHDAQDITSNFLGAMWLISITFLSIGYGDMVPNTYCGKGVCLLTGIMGAGCTALVVAVVARKLELTKAEKHVHNFMMDTQLTKRIKNAAANVLRETWLIYKHTKLAKKIDHSRVRKHQRKFLQAIHQLRSVKMEQRKLSDQANTLVDLSKMQSVMYELMSELNDRSEDLERQMLSLEHRVEQLTAGFTALPAHLSATLSAQHAALVHLLRERDARDWRGGGGGGGGGGGPAAGAVVPFTGPAAVPVTVVSQAQMAVPATAAAAGLTVAQVPVLALESPRKVSQSPSSEGSLGESSPATLACSPSC</sequence>
<feature type="transmembrane region" description="Helical" evidence="12">
    <location>
        <begin position="512"/>
        <end position="536"/>
    </location>
</feature>
<dbReference type="Pfam" id="PF07885">
    <property type="entry name" value="Ion_trans_2"/>
    <property type="match status" value="1"/>
</dbReference>
<feature type="coiled-coil region" evidence="10">
    <location>
        <begin position="700"/>
        <end position="727"/>
    </location>
</feature>
<feature type="transmembrane region" description="Helical" evidence="12">
    <location>
        <begin position="370"/>
        <end position="395"/>
    </location>
</feature>
<reference evidence="14" key="1">
    <citation type="submission" date="2025-08" db="UniProtKB">
        <authorList>
            <consortium name="Ensembl"/>
        </authorList>
    </citation>
    <scope>IDENTIFICATION</scope>
</reference>
<feature type="compositionally biased region" description="Low complexity" evidence="11">
    <location>
        <begin position="823"/>
        <end position="837"/>
    </location>
</feature>
<evidence type="ECO:0000256" key="11">
    <source>
        <dbReference type="SAM" id="MobiDB-lite"/>
    </source>
</evidence>
<reference evidence="14" key="2">
    <citation type="submission" date="2025-09" db="UniProtKB">
        <authorList>
            <consortium name="Ensembl"/>
        </authorList>
    </citation>
    <scope>IDENTIFICATION</scope>
</reference>
<dbReference type="GO" id="GO:0016020">
    <property type="term" value="C:membrane"/>
    <property type="evidence" value="ECO:0007669"/>
    <property type="project" value="UniProtKB-SubCell"/>
</dbReference>
<feature type="compositionally biased region" description="Polar residues" evidence="11">
    <location>
        <begin position="226"/>
        <end position="237"/>
    </location>
</feature>
<accession>A0A8C4ZXJ2</accession>
<evidence type="ECO:0000313" key="15">
    <source>
        <dbReference type="Proteomes" id="UP000694546"/>
    </source>
</evidence>
<dbReference type="SMART" id="SM01053">
    <property type="entry name" value="CaMBD"/>
    <property type="match status" value="1"/>
</dbReference>
<feature type="region of interest" description="Disordered" evidence="11">
    <location>
        <begin position="295"/>
        <end position="319"/>
    </location>
</feature>
<evidence type="ECO:0000256" key="3">
    <source>
        <dbReference type="ARBA" id="ARBA00022448"/>
    </source>
</evidence>
<name>A0A8C4ZXJ2_GADMO</name>
<keyword evidence="8 12" id="KW-0472">Membrane</keyword>
<proteinExistence type="predicted"/>
<feature type="transmembrane region" description="Helical" evidence="12">
    <location>
        <begin position="581"/>
        <end position="601"/>
    </location>
</feature>
<evidence type="ECO:0000313" key="14">
    <source>
        <dbReference type="Ensembl" id="ENSGMOP00000023703.1"/>
    </source>
</evidence>
<keyword evidence="5" id="KW-0112">Calmodulin-binding</keyword>
<feature type="domain" description="Calmodulin-binding" evidence="13">
    <location>
        <begin position="619"/>
        <end position="695"/>
    </location>
</feature>
<dbReference type="GO" id="GO:0016286">
    <property type="term" value="F:small conductance calcium-activated potassium channel activity"/>
    <property type="evidence" value="ECO:0007669"/>
    <property type="project" value="InterPro"/>
</dbReference>
<feature type="region of interest" description="Disordered" evidence="11">
    <location>
        <begin position="1"/>
        <end position="111"/>
    </location>
</feature>
<keyword evidence="7" id="KW-0406">Ion transport</keyword>
<keyword evidence="6 12" id="KW-1133">Transmembrane helix</keyword>
<dbReference type="InterPro" id="IPR015449">
    <property type="entry name" value="K_chnl_Ca-activ_SK"/>
</dbReference>
<evidence type="ECO:0000256" key="9">
    <source>
        <dbReference type="ARBA" id="ARBA00023303"/>
    </source>
</evidence>
<evidence type="ECO:0000256" key="6">
    <source>
        <dbReference type="ARBA" id="ARBA00022989"/>
    </source>
</evidence>
<feature type="transmembrane region" description="Helical" evidence="12">
    <location>
        <begin position="464"/>
        <end position="483"/>
    </location>
</feature>
<comment type="subcellular location">
    <subcellularLocation>
        <location evidence="2">Cytoplasm</location>
        <location evidence="2">Myofibril</location>
        <location evidence="2">Sarcomere</location>
        <location evidence="2">Z line</location>
    </subcellularLocation>
    <subcellularLocation>
        <location evidence="1">Membrane</location>
        <topology evidence="1">Multi-pass membrane protein</topology>
    </subcellularLocation>
</comment>
<dbReference type="SUPFAM" id="SSF81327">
    <property type="entry name" value="Small-conductance potassium channel"/>
    <property type="match status" value="1"/>
</dbReference>
<evidence type="ECO:0000256" key="10">
    <source>
        <dbReference type="SAM" id="Coils"/>
    </source>
</evidence>
<evidence type="ECO:0000256" key="2">
    <source>
        <dbReference type="ARBA" id="ARBA00004216"/>
    </source>
</evidence>
<feature type="transmembrane region" description="Helical" evidence="12">
    <location>
        <begin position="341"/>
        <end position="358"/>
    </location>
</feature>
<feature type="transmembrane region" description="Helical" evidence="12">
    <location>
        <begin position="548"/>
        <end position="569"/>
    </location>
</feature>
<keyword evidence="15" id="KW-1185">Reference proteome</keyword>
<feature type="compositionally biased region" description="Gly residues" evidence="11">
    <location>
        <begin position="207"/>
        <end position="216"/>
    </location>
</feature>
<dbReference type="Gene3D" id="1.10.287.70">
    <property type="match status" value="2"/>
</dbReference>